<dbReference type="AlphaFoldDB" id="A0A0E9VZM9"/>
<reference evidence="2" key="2">
    <citation type="journal article" date="2015" name="Fish Shellfish Immunol.">
        <title>Early steps in the European eel (Anguilla anguilla)-Vibrio vulnificus interaction in the gills: Role of the RtxA13 toxin.</title>
        <authorList>
            <person name="Callol A."/>
            <person name="Pajuelo D."/>
            <person name="Ebbesson L."/>
            <person name="Teles M."/>
            <person name="MacKenzie S."/>
            <person name="Amaro C."/>
        </authorList>
    </citation>
    <scope>NUCLEOTIDE SEQUENCE</scope>
</reference>
<sequence length="40" mass="4493">MFPFKSLKSTSPPSADSSVPRYEQVSSCHSHRSQTRPTQL</sequence>
<feature type="region of interest" description="Disordered" evidence="1">
    <location>
        <begin position="1"/>
        <end position="40"/>
    </location>
</feature>
<evidence type="ECO:0000256" key="1">
    <source>
        <dbReference type="SAM" id="MobiDB-lite"/>
    </source>
</evidence>
<reference evidence="2" key="1">
    <citation type="submission" date="2014-11" db="EMBL/GenBank/DDBJ databases">
        <authorList>
            <person name="Amaro Gonzalez C."/>
        </authorList>
    </citation>
    <scope>NUCLEOTIDE SEQUENCE</scope>
</reference>
<proteinExistence type="predicted"/>
<evidence type="ECO:0000313" key="2">
    <source>
        <dbReference type="EMBL" id="JAH83604.1"/>
    </source>
</evidence>
<dbReference type="EMBL" id="GBXM01024973">
    <property type="protein sequence ID" value="JAH83604.1"/>
    <property type="molecule type" value="Transcribed_RNA"/>
</dbReference>
<accession>A0A0E9VZM9</accession>
<organism evidence="2">
    <name type="scientific">Anguilla anguilla</name>
    <name type="common">European freshwater eel</name>
    <name type="synonym">Muraena anguilla</name>
    <dbReference type="NCBI Taxonomy" id="7936"/>
    <lineage>
        <taxon>Eukaryota</taxon>
        <taxon>Metazoa</taxon>
        <taxon>Chordata</taxon>
        <taxon>Craniata</taxon>
        <taxon>Vertebrata</taxon>
        <taxon>Euteleostomi</taxon>
        <taxon>Actinopterygii</taxon>
        <taxon>Neopterygii</taxon>
        <taxon>Teleostei</taxon>
        <taxon>Anguilliformes</taxon>
        <taxon>Anguillidae</taxon>
        <taxon>Anguilla</taxon>
    </lineage>
</organism>
<protein>
    <submittedName>
        <fullName evidence="2">Uncharacterized protein</fullName>
    </submittedName>
</protein>
<feature type="compositionally biased region" description="Polar residues" evidence="1">
    <location>
        <begin position="7"/>
        <end position="17"/>
    </location>
</feature>
<name>A0A0E9VZM9_ANGAN</name>